<dbReference type="Pfam" id="PF07534">
    <property type="entry name" value="TLD"/>
    <property type="match status" value="1"/>
</dbReference>
<dbReference type="InParanoid" id="A0A0G4GIM1"/>
<dbReference type="EMBL" id="CDMY01000677">
    <property type="protein sequence ID" value="CEM29686.1"/>
    <property type="molecule type" value="Genomic_DNA"/>
</dbReference>
<gene>
    <name evidence="3" type="ORF">Vbra_17906</name>
</gene>
<keyword evidence="4" id="KW-1185">Reference proteome</keyword>
<feature type="region of interest" description="Disordered" evidence="1">
    <location>
        <begin position="24"/>
        <end position="59"/>
    </location>
</feature>
<name>A0A0G4GIM1_VITBC</name>
<dbReference type="InterPro" id="IPR006571">
    <property type="entry name" value="TLDc_dom"/>
</dbReference>
<protein>
    <recommendedName>
        <fullName evidence="2">TLDc domain-containing protein</fullName>
    </recommendedName>
</protein>
<evidence type="ECO:0000313" key="3">
    <source>
        <dbReference type="EMBL" id="CEM29686.1"/>
    </source>
</evidence>
<feature type="domain" description="TLDc" evidence="2">
    <location>
        <begin position="488"/>
        <end position="612"/>
    </location>
</feature>
<dbReference type="OrthoDB" id="5952569at2759"/>
<evidence type="ECO:0000256" key="1">
    <source>
        <dbReference type="SAM" id="MobiDB-lite"/>
    </source>
</evidence>
<dbReference type="PhylomeDB" id="A0A0G4GIM1"/>
<dbReference type="AlphaFoldDB" id="A0A0G4GIM1"/>
<reference evidence="3 4" key="1">
    <citation type="submission" date="2014-11" db="EMBL/GenBank/DDBJ databases">
        <authorList>
            <person name="Zhu J."/>
            <person name="Qi W."/>
            <person name="Song R."/>
        </authorList>
    </citation>
    <scope>NUCLEOTIDE SEQUENCE [LARGE SCALE GENOMIC DNA]</scope>
</reference>
<evidence type="ECO:0000259" key="2">
    <source>
        <dbReference type="Pfam" id="PF07534"/>
    </source>
</evidence>
<organism evidence="3 4">
    <name type="scientific">Vitrella brassicaformis (strain CCMP3155)</name>
    <dbReference type="NCBI Taxonomy" id="1169540"/>
    <lineage>
        <taxon>Eukaryota</taxon>
        <taxon>Sar</taxon>
        <taxon>Alveolata</taxon>
        <taxon>Colpodellida</taxon>
        <taxon>Vitrellaceae</taxon>
        <taxon>Vitrella</taxon>
    </lineage>
</organism>
<dbReference type="VEuPathDB" id="CryptoDB:Vbra_17906"/>
<evidence type="ECO:0000313" key="4">
    <source>
        <dbReference type="Proteomes" id="UP000041254"/>
    </source>
</evidence>
<sequence>MSHSFRSRTGDPLCELFFQRSEISPRMASSGDETAESERTSRRRPRRRTTREQLRKANPLDIIDHSIPESATTTPFGHTPDVKIRIFRKGRAFGFRDVAVVGHYYGSMPRVEDRFAQLLRAEEPRMSGCWFMLGTGDDEALARLEASGIPNVMLDYTFAGARTGSSSLQSLQTTIGRIHEHFRRLDRDVVMAADNDGMPHEDSQPSASGYRWLKRNHLYINFVDLLDSDVSLDAPQVKEVIDSLTSESTAILKGICFEGGLGNADIDDYAEVTSRLRLSFPSGDFKLLVHSHAAPHSDSSQAMAWECVRRGADGIWAGFIPQAAQTGHNCSMQYLGKLHSCGNGIVREIYKLDTAVQTARSLHELSFPGEPIPPDCPVFGSNAYSWVHSVFRHDRRTPRGLPPRAVGATEGARLAPMTTDVDVLVERLDGLIGNDFSSMQPDTKKAYALGVVITIQLLLTEGHQCNFNDPDNLRYIYQHVDKVGFGVSDSPSLIKRPHIPHLRRWLRRPFQDARLRLLYRSTRDGDSFADLMGKVGSAHGLLFAVKNRSNKFGVFFDGSLNQPSDPTSTQTTRGELFFFSLSGSFPQPTQIHPPQGRQRVEVAGRDGAVLSNSGTISSKIFIAGAKLWLGFSRSSTPSPSILSCHQWIPEDITPPGFTGTVLSDGDNILADRLDFTADVIEVYQVVRGPLPAMPTAALLPLPIDFPKPLPASALSSPERTCRTPA</sequence>
<proteinExistence type="predicted"/>
<accession>A0A0G4GIM1</accession>
<dbReference type="Proteomes" id="UP000041254">
    <property type="component" value="Unassembled WGS sequence"/>
</dbReference>